<dbReference type="InterPro" id="IPR027417">
    <property type="entry name" value="P-loop_NTPase"/>
</dbReference>
<reference evidence="11 12" key="1">
    <citation type="submission" date="2017-01" db="EMBL/GenBank/DDBJ databases">
        <authorList>
            <person name="Mah S.A."/>
            <person name="Swanson W.J."/>
            <person name="Moy G.W."/>
            <person name="Vacquier V.D."/>
        </authorList>
    </citation>
    <scope>NUCLEOTIDE SEQUENCE [LARGE SCALE GENOMIC DNA]</scope>
    <source>
        <strain evidence="11 12">DCY110</strain>
    </source>
</reference>
<evidence type="ECO:0000256" key="7">
    <source>
        <dbReference type="ARBA" id="ARBA00023136"/>
    </source>
</evidence>
<dbReference type="GO" id="GO:0016020">
    <property type="term" value="C:membrane"/>
    <property type="evidence" value="ECO:0007669"/>
    <property type="project" value="UniProtKB-SubCell"/>
</dbReference>
<dbReference type="PANTHER" id="PTHR43038">
    <property type="entry name" value="ATP-BINDING CASSETTE, SUB-FAMILY H, MEMBER 1"/>
    <property type="match status" value="1"/>
</dbReference>
<comment type="subcellular location">
    <subcellularLocation>
        <location evidence="1">Membrane</location>
        <topology evidence="1">Multi-pass membrane protein</topology>
    </subcellularLocation>
</comment>
<dbReference type="Pfam" id="PF00005">
    <property type="entry name" value="ABC_tran"/>
    <property type="match status" value="2"/>
</dbReference>
<dbReference type="Pfam" id="PF12698">
    <property type="entry name" value="ABC2_membrane_3"/>
    <property type="match status" value="1"/>
</dbReference>
<keyword evidence="7 8" id="KW-0472">Membrane</keyword>
<evidence type="ECO:0000256" key="8">
    <source>
        <dbReference type="SAM" id="Phobius"/>
    </source>
</evidence>
<dbReference type="InterPro" id="IPR003439">
    <property type="entry name" value="ABC_transporter-like_ATP-bd"/>
</dbReference>
<keyword evidence="2" id="KW-1003">Cell membrane</keyword>
<feature type="transmembrane region" description="Helical" evidence="8">
    <location>
        <begin position="775"/>
        <end position="797"/>
    </location>
</feature>
<gene>
    <name evidence="11" type="ORF">RD110_08745</name>
</gene>
<dbReference type="InterPro" id="IPR013525">
    <property type="entry name" value="ABC2_TM"/>
</dbReference>
<protein>
    <submittedName>
        <fullName evidence="11">Multidrug ABC transporter ATP-binding protein</fullName>
    </submittedName>
</protein>
<evidence type="ECO:0000313" key="12">
    <source>
        <dbReference type="Proteomes" id="UP000186609"/>
    </source>
</evidence>
<feature type="transmembrane region" description="Helical" evidence="8">
    <location>
        <begin position="897"/>
        <end position="915"/>
    </location>
</feature>
<dbReference type="InterPro" id="IPR017871">
    <property type="entry name" value="ABC_transporter-like_CS"/>
</dbReference>
<dbReference type="SUPFAM" id="SSF52540">
    <property type="entry name" value="P-loop containing nucleoside triphosphate hydrolases"/>
    <property type="match status" value="2"/>
</dbReference>
<feature type="transmembrane region" description="Helical" evidence="8">
    <location>
        <begin position="725"/>
        <end position="748"/>
    </location>
</feature>
<feature type="transmembrane region" description="Helical" evidence="8">
    <location>
        <begin position="803"/>
        <end position="826"/>
    </location>
</feature>
<evidence type="ECO:0000256" key="3">
    <source>
        <dbReference type="ARBA" id="ARBA00022692"/>
    </source>
</evidence>
<name>A0A1P8K3J8_9BURK</name>
<dbReference type="InterPro" id="IPR047651">
    <property type="entry name" value="ABC2_perm_RbbA"/>
</dbReference>
<dbReference type="GO" id="GO:0140359">
    <property type="term" value="F:ABC-type transporter activity"/>
    <property type="evidence" value="ECO:0007669"/>
    <property type="project" value="InterPro"/>
</dbReference>
<keyword evidence="12" id="KW-1185">Reference proteome</keyword>
<keyword evidence="4" id="KW-0547">Nucleotide-binding</keyword>
<dbReference type="EMBL" id="CP019236">
    <property type="protein sequence ID" value="APW40568.1"/>
    <property type="molecule type" value="Genomic_DNA"/>
</dbReference>
<evidence type="ECO:0000256" key="1">
    <source>
        <dbReference type="ARBA" id="ARBA00004141"/>
    </source>
</evidence>
<evidence type="ECO:0000256" key="5">
    <source>
        <dbReference type="ARBA" id="ARBA00022840"/>
    </source>
</evidence>
<dbReference type="AlphaFoldDB" id="A0A1P8K3J8"/>
<dbReference type="GO" id="GO:0016887">
    <property type="term" value="F:ATP hydrolysis activity"/>
    <property type="evidence" value="ECO:0007669"/>
    <property type="project" value="InterPro"/>
</dbReference>
<organism evidence="11 12">
    <name type="scientific">Rhodoferax koreensis</name>
    <dbReference type="NCBI Taxonomy" id="1842727"/>
    <lineage>
        <taxon>Bacteria</taxon>
        <taxon>Pseudomonadati</taxon>
        <taxon>Pseudomonadota</taxon>
        <taxon>Betaproteobacteria</taxon>
        <taxon>Burkholderiales</taxon>
        <taxon>Comamonadaceae</taxon>
        <taxon>Rhodoferax</taxon>
    </lineage>
</organism>
<dbReference type="PROSITE" id="PS50893">
    <property type="entry name" value="ABC_TRANSPORTER_2"/>
    <property type="match status" value="2"/>
</dbReference>
<evidence type="ECO:0000256" key="4">
    <source>
        <dbReference type="ARBA" id="ARBA00022741"/>
    </source>
</evidence>
<dbReference type="STRING" id="1842727.RD110_08745"/>
<dbReference type="GO" id="GO:0005524">
    <property type="term" value="F:ATP binding"/>
    <property type="evidence" value="ECO:0007669"/>
    <property type="project" value="UniProtKB-KW"/>
</dbReference>
<dbReference type="PANTHER" id="PTHR43038:SF4">
    <property type="entry name" value="RIBOSOME-ASSOCIATED ATPASE"/>
    <property type="match status" value="1"/>
</dbReference>
<evidence type="ECO:0000259" key="10">
    <source>
        <dbReference type="PROSITE" id="PS51012"/>
    </source>
</evidence>
<accession>A0A1P8K3J8</accession>
<evidence type="ECO:0000256" key="2">
    <source>
        <dbReference type="ARBA" id="ARBA00022475"/>
    </source>
</evidence>
<evidence type="ECO:0000256" key="6">
    <source>
        <dbReference type="ARBA" id="ARBA00022989"/>
    </source>
</evidence>
<dbReference type="Gene3D" id="3.40.1710.10">
    <property type="entry name" value="abc type-2 transporter like domain"/>
    <property type="match status" value="1"/>
</dbReference>
<feature type="domain" description="ABC transporter" evidence="9">
    <location>
        <begin position="278"/>
        <end position="508"/>
    </location>
</feature>
<keyword evidence="6 8" id="KW-1133">Transmembrane helix</keyword>
<keyword evidence="3 8" id="KW-0812">Transmembrane</keyword>
<feature type="domain" description="ABC transmembrane type-2" evidence="10">
    <location>
        <begin position="682"/>
        <end position="918"/>
    </location>
</feature>
<dbReference type="InterPro" id="IPR003593">
    <property type="entry name" value="AAA+_ATPase"/>
</dbReference>
<dbReference type="Gene3D" id="3.40.50.300">
    <property type="entry name" value="P-loop containing nucleotide triphosphate hydrolases"/>
    <property type="match status" value="2"/>
</dbReference>
<dbReference type="PROSITE" id="PS51012">
    <property type="entry name" value="ABC_TM2"/>
    <property type="match status" value="1"/>
</dbReference>
<dbReference type="NCBIfam" id="NF033858">
    <property type="entry name" value="ABC2_perm_RbbA"/>
    <property type="match status" value="1"/>
</dbReference>
<dbReference type="KEGG" id="rhy:RD110_08745"/>
<dbReference type="InterPro" id="IPR047817">
    <property type="entry name" value="ABC2_TM_bact-type"/>
</dbReference>
<sequence>MNRAAGVAARLVQVGHRYADRVALDDVTLELAEGAMLGLIGPDGVGKSTLLALLAGARQMQAGRIEVLGGDMASGRFRERVCPRIAYMPQGLGRNLYANLSVRENIAFFARLFGHSQREGARRSAELLAATGLAPFADRLAGQLSGGMKQKLGLCCALIHDPDLLILDEPTTGIDPLSRRQFWELIGRMRSARQRGSAVPMTVLVATSIMDEAEGFEHIVAMHAGRILGQGSPAELMARTGTPTLDAAFIALLPQAERGPPADAAAAPRDLADAPVAIEASGLTCRFGDFVAVDDVSFSIRRGEIFGFLGSNGCGKTTTMKMLTGLLPANAGSASLFGKPIDARDLETRRQVGYMSQGFSLYAELTVRQNLRLHAQLFGMPPDRVEARIAEMLERFDLLNVADAWPEGLPLGHRQRLQLAVAVVHAPRLLILDEPTSGVDPVARDRFWRLILELARTDGVTIFISTYFMNEAQRCDRISLMHAGRVLASDTPAALVARFGARTLEEAFVACLLAAQAAPGPNAAAPLSQAAATPVAAAAPEGRPGPFGLRLQRLFAYAWREQLELRRDPIRLVMALLGTLLLMLIMGYGISLDVKDLRFAVLDHDRTPASRAYVQEFSGSPYFKVQPAILDGADMERRMRSGELTVAIEIPSGFGRDVLRATPTAVGVWIDGAMPMRAENVSAYVQALHAGYLAQAAAQRGRADAALASVALRYRYNPNMRSLDAMVPAVIPILLIFVPAMLTALGVVREKELGSIVNLYVTPVTRLEFLLGKQLPYVAAGLVNFALMATMAVWVFGVPFKGSLLTLAAAAVAYLFAATGLGLLMSVFMRSQIAAIFGTALATMLPAIQFSGILTPVSSLEGLGAWIGRVYPTGPFLTISRGVFSKALGFADLRNEFMPLLAAAALLLSLSVALLRRQAP</sequence>
<feature type="domain" description="ABC transporter" evidence="9">
    <location>
        <begin position="9"/>
        <end position="249"/>
    </location>
</feature>
<evidence type="ECO:0000259" key="9">
    <source>
        <dbReference type="PROSITE" id="PS50893"/>
    </source>
</evidence>
<feature type="transmembrane region" description="Helical" evidence="8">
    <location>
        <begin position="570"/>
        <end position="590"/>
    </location>
</feature>
<keyword evidence="5 11" id="KW-0067">ATP-binding</keyword>
<proteinExistence type="predicted"/>
<dbReference type="PROSITE" id="PS00211">
    <property type="entry name" value="ABC_TRANSPORTER_1"/>
    <property type="match status" value="1"/>
</dbReference>
<dbReference type="Proteomes" id="UP000186609">
    <property type="component" value="Chromosome"/>
</dbReference>
<dbReference type="SMART" id="SM00382">
    <property type="entry name" value="AAA"/>
    <property type="match status" value="2"/>
</dbReference>
<feature type="transmembrane region" description="Helical" evidence="8">
    <location>
        <begin position="833"/>
        <end position="854"/>
    </location>
</feature>
<evidence type="ECO:0000313" key="11">
    <source>
        <dbReference type="EMBL" id="APW40568.1"/>
    </source>
</evidence>
<dbReference type="CDD" id="cd03230">
    <property type="entry name" value="ABC_DR_subfamily_A"/>
    <property type="match status" value="2"/>
</dbReference>